<name>A0A495X8Y3_9PSEU</name>
<accession>A0A495X8Y3</accession>
<dbReference type="EMBL" id="RBXR01000001">
    <property type="protein sequence ID" value="RKT69324.1"/>
    <property type="molecule type" value="Genomic_DNA"/>
</dbReference>
<proteinExistence type="predicted"/>
<evidence type="ECO:0008006" key="3">
    <source>
        <dbReference type="Google" id="ProtNLM"/>
    </source>
</evidence>
<gene>
    <name evidence="1" type="ORF">DFJ66_2534</name>
</gene>
<protein>
    <recommendedName>
        <fullName evidence="3">Transcriptional regulator</fullName>
    </recommendedName>
</protein>
<dbReference type="AlphaFoldDB" id="A0A495X8Y3"/>
<dbReference type="RefSeq" id="WP_121220985.1">
    <property type="nucleotide sequence ID" value="NZ_JBIUBA010000002.1"/>
</dbReference>
<comment type="caution">
    <text evidence="1">The sequence shown here is derived from an EMBL/GenBank/DDBJ whole genome shotgun (WGS) entry which is preliminary data.</text>
</comment>
<evidence type="ECO:0000313" key="1">
    <source>
        <dbReference type="EMBL" id="RKT69324.1"/>
    </source>
</evidence>
<dbReference type="SUPFAM" id="SSF46894">
    <property type="entry name" value="C-terminal effector domain of the bipartite response regulators"/>
    <property type="match status" value="1"/>
</dbReference>
<dbReference type="OrthoDB" id="4336084at2"/>
<organism evidence="1 2">
    <name type="scientific">Saccharothrix variisporea</name>
    <dbReference type="NCBI Taxonomy" id="543527"/>
    <lineage>
        <taxon>Bacteria</taxon>
        <taxon>Bacillati</taxon>
        <taxon>Actinomycetota</taxon>
        <taxon>Actinomycetes</taxon>
        <taxon>Pseudonocardiales</taxon>
        <taxon>Pseudonocardiaceae</taxon>
        <taxon>Saccharothrix</taxon>
    </lineage>
</organism>
<dbReference type="InterPro" id="IPR016032">
    <property type="entry name" value="Sig_transdc_resp-reg_C-effctor"/>
</dbReference>
<dbReference type="InterPro" id="IPR036388">
    <property type="entry name" value="WH-like_DNA-bd_sf"/>
</dbReference>
<reference evidence="1 2" key="1">
    <citation type="submission" date="2018-10" db="EMBL/GenBank/DDBJ databases">
        <title>Sequencing the genomes of 1000 actinobacteria strains.</title>
        <authorList>
            <person name="Klenk H.-P."/>
        </authorList>
    </citation>
    <scope>NUCLEOTIDE SEQUENCE [LARGE SCALE GENOMIC DNA]</scope>
    <source>
        <strain evidence="1 2">DSM 43911</strain>
    </source>
</reference>
<dbReference type="GO" id="GO:0003677">
    <property type="term" value="F:DNA binding"/>
    <property type="evidence" value="ECO:0007669"/>
    <property type="project" value="InterPro"/>
</dbReference>
<dbReference type="GO" id="GO:0006355">
    <property type="term" value="P:regulation of DNA-templated transcription"/>
    <property type="evidence" value="ECO:0007669"/>
    <property type="project" value="InterPro"/>
</dbReference>
<keyword evidence="2" id="KW-1185">Reference proteome</keyword>
<dbReference type="Proteomes" id="UP000272729">
    <property type="component" value="Unassembled WGS sequence"/>
</dbReference>
<dbReference type="Gene3D" id="1.10.10.10">
    <property type="entry name" value="Winged helix-like DNA-binding domain superfamily/Winged helix DNA-binding domain"/>
    <property type="match status" value="1"/>
</dbReference>
<evidence type="ECO:0000313" key="2">
    <source>
        <dbReference type="Proteomes" id="UP000272729"/>
    </source>
</evidence>
<sequence length="68" mass="7610">MQLELLGTIRARSAGSQVDLGHARQRAVLGVLLLEPKEPHTADRLVERVWGDTGPRRSHTTLYGYFLV</sequence>